<dbReference type="Gene3D" id="3.90.850.10">
    <property type="entry name" value="Fumarylacetoacetase-like, C-terminal domain"/>
    <property type="match status" value="1"/>
</dbReference>
<protein>
    <recommendedName>
        <fullName evidence="3">Fumarylacetoacetase-like C-terminal domain-containing protein</fullName>
    </recommendedName>
</protein>
<dbReference type="GO" id="GO:0006107">
    <property type="term" value="P:oxaloacetate metabolic process"/>
    <property type="evidence" value="ECO:0007669"/>
    <property type="project" value="UniProtKB-ARBA"/>
</dbReference>
<dbReference type="PANTHER" id="PTHR11820">
    <property type="entry name" value="ACYLPYRUVASE"/>
    <property type="match status" value="1"/>
</dbReference>
<dbReference type="GO" id="GO:0046872">
    <property type="term" value="F:metal ion binding"/>
    <property type="evidence" value="ECO:0007669"/>
    <property type="project" value="UniProtKB-KW"/>
</dbReference>
<evidence type="ECO:0000259" key="3">
    <source>
        <dbReference type="Pfam" id="PF01557"/>
    </source>
</evidence>
<organism evidence="4 5">
    <name type="scientific">Lithohypha guttulata</name>
    <dbReference type="NCBI Taxonomy" id="1690604"/>
    <lineage>
        <taxon>Eukaryota</taxon>
        <taxon>Fungi</taxon>
        <taxon>Dikarya</taxon>
        <taxon>Ascomycota</taxon>
        <taxon>Pezizomycotina</taxon>
        <taxon>Eurotiomycetes</taxon>
        <taxon>Chaetothyriomycetidae</taxon>
        <taxon>Chaetothyriales</taxon>
        <taxon>Trichomeriaceae</taxon>
        <taxon>Lithohypha</taxon>
    </lineage>
</organism>
<evidence type="ECO:0000313" key="4">
    <source>
        <dbReference type="EMBL" id="KAK5080910.1"/>
    </source>
</evidence>
<name>A0AAN7YCT3_9EURO</name>
<dbReference type="FunFam" id="3.90.850.10:FF:000002">
    <property type="entry name" value="2-hydroxyhepta-2,4-diene-1,7-dioate isomerase"/>
    <property type="match status" value="1"/>
</dbReference>
<evidence type="ECO:0000313" key="5">
    <source>
        <dbReference type="Proteomes" id="UP001309876"/>
    </source>
</evidence>
<proteinExistence type="inferred from homology"/>
<dbReference type="InterPro" id="IPR011234">
    <property type="entry name" value="Fumarylacetoacetase-like_C"/>
</dbReference>
<evidence type="ECO:0000256" key="2">
    <source>
        <dbReference type="ARBA" id="ARBA00022723"/>
    </source>
</evidence>
<accession>A0AAN7YCT3</accession>
<evidence type="ECO:0000256" key="1">
    <source>
        <dbReference type="ARBA" id="ARBA00010211"/>
    </source>
</evidence>
<keyword evidence="5" id="KW-1185">Reference proteome</keyword>
<dbReference type="Proteomes" id="UP001309876">
    <property type="component" value="Unassembled WGS sequence"/>
</dbReference>
<dbReference type="GO" id="GO:0050163">
    <property type="term" value="F:oxaloacetate tautomerase activity"/>
    <property type="evidence" value="ECO:0007669"/>
    <property type="project" value="UniProtKB-ARBA"/>
</dbReference>
<dbReference type="SUPFAM" id="SSF56529">
    <property type="entry name" value="FAH"/>
    <property type="match status" value="1"/>
</dbReference>
<dbReference type="Pfam" id="PF01557">
    <property type="entry name" value="FAA_hydrolase"/>
    <property type="match status" value="1"/>
</dbReference>
<dbReference type="InterPro" id="IPR036663">
    <property type="entry name" value="Fumarylacetoacetase_C_sf"/>
</dbReference>
<dbReference type="EMBL" id="JAVRRJ010000011">
    <property type="protein sequence ID" value="KAK5080910.1"/>
    <property type="molecule type" value="Genomic_DNA"/>
</dbReference>
<gene>
    <name evidence="4" type="ORF">LTR05_008226</name>
</gene>
<reference evidence="4 5" key="1">
    <citation type="submission" date="2023-08" db="EMBL/GenBank/DDBJ databases">
        <title>Black Yeasts Isolated from many extreme environments.</title>
        <authorList>
            <person name="Coleine C."/>
            <person name="Stajich J.E."/>
            <person name="Selbmann L."/>
        </authorList>
    </citation>
    <scope>NUCLEOTIDE SEQUENCE [LARGE SCALE GENOMIC DNA]</scope>
    <source>
        <strain evidence="4 5">CCFEE 5910</strain>
    </source>
</reference>
<sequence length="238" mass="26238">MPWDLEITDRTAVVTEILTPLPKVPIIYGIGLNYRQHIEEAKFPVPGYPTVFTKPPDSLAGPFDDIEVDQGCKNMDYEGELCVVIGKDCKGFQVGDDIQQYILGYTVGNDVSSRFWQMPERSGQQHGYAKSFDNFCPIGPVLVSTELINDPATLQLTTTVNGEQRQSTSTSDLLFDIPAIIQHLSRGTTLRKGTVIMTGTPSGVAAFMKPPKWLADGDVVEIEISKIGKIRNTMNIQS</sequence>
<feature type="domain" description="Fumarylacetoacetase-like C-terminal" evidence="3">
    <location>
        <begin position="27"/>
        <end position="234"/>
    </location>
</feature>
<dbReference type="AlphaFoldDB" id="A0AAN7YCT3"/>
<comment type="caution">
    <text evidence="4">The sequence shown here is derived from an EMBL/GenBank/DDBJ whole genome shotgun (WGS) entry which is preliminary data.</text>
</comment>
<keyword evidence="2" id="KW-0479">Metal-binding</keyword>
<comment type="similarity">
    <text evidence="1">Belongs to the FAH family.</text>
</comment>